<comment type="caution">
    <text evidence="1">The sequence shown here is derived from an EMBL/GenBank/DDBJ whole genome shotgun (WGS) entry which is preliminary data.</text>
</comment>
<name>A0A1F7UPA7_9BACT</name>
<organism evidence="1 2">
    <name type="scientific">Candidatus Uhrbacteria bacterium RIFCSPLOWO2_01_FULL_47_24</name>
    <dbReference type="NCBI Taxonomy" id="1802401"/>
    <lineage>
        <taxon>Bacteria</taxon>
        <taxon>Candidatus Uhriibacteriota</taxon>
    </lineage>
</organism>
<dbReference type="AlphaFoldDB" id="A0A1F7UPA7"/>
<reference evidence="1 2" key="1">
    <citation type="journal article" date="2016" name="Nat. Commun.">
        <title>Thousands of microbial genomes shed light on interconnected biogeochemical processes in an aquifer system.</title>
        <authorList>
            <person name="Anantharaman K."/>
            <person name="Brown C.T."/>
            <person name="Hug L.A."/>
            <person name="Sharon I."/>
            <person name="Castelle C.J."/>
            <person name="Probst A.J."/>
            <person name="Thomas B.C."/>
            <person name="Singh A."/>
            <person name="Wilkins M.J."/>
            <person name="Karaoz U."/>
            <person name="Brodie E.L."/>
            <person name="Williams K.H."/>
            <person name="Hubbard S.S."/>
            <person name="Banfield J.F."/>
        </authorList>
    </citation>
    <scope>NUCLEOTIDE SEQUENCE [LARGE SCALE GENOMIC DNA]</scope>
</reference>
<proteinExistence type="predicted"/>
<sequence>MNITKCNKCKKDKPQNTWGFEKGAPWIGGSIRGQGLNLYFDLCDKCGTRLAQYTKRYFKLEKSEE</sequence>
<protein>
    <submittedName>
        <fullName evidence="1">Uncharacterized protein</fullName>
    </submittedName>
</protein>
<accession>A0A1F7UPA7</accession>
<evidence type="ECO:0000313" key="1">
    <source>
        <dbReference type="EMBL" id="OGL80111.1"/>
    </source>
</evidence>
<dbReference type="EMBL" id="MGEJ01000014">
    <property type="protein sequence ID" value="OGL80111.1"/>
    <property type="molecule type" value="Genomic_DNA"/>
</dbReference>
<dbReference type="STRING" id="1802401.A3B21_01915"/>
<gene>
    <name evidence="1" type="ORF">A3B21_01915</name>
</gene>
<evidence type="ECO:0000313" key="2">
    <source>
        <dbReference type="Proteomes" id="UP000176897"/>
    </source>
</evidence>
<dbReference type="Proteomes" id="UP000176897">
    <property type="component" value="Unassembled WGS sequence"/>
</dbReference>